<evidence type="ECO:0000313" key="1">
    <source>
        <dbReference type="EMBL" id="KAI4384830.1"/>
    </source>
</evidence>
<keyword evidence="2" id="KW-1185">Reference proteome</keyword>
<comment type="caution">
    <text evidence="1">The sequence shown here is derived from an EMBL/GenBank/DDBJ whole genome shotgun (WGS) entry which is preliminary data.</text>
</comment>
<protein>
    <submittedName>
        <fullName evidence="1">Uncharacterized protein</fullName>
    </submittedName>
</protein>
<organism evidence="1 2">
    <name type="scientific">Melastoma candidum</name>
    <dbReference type="NCBI Taxonomy" id="119954"/>
    <lineage>
        <taxon>Eukaryota</taxon>
        <taxon>Viridiplantae</taxon>
        <taxon>Streptophyta</taxon>
        <taxon>Embryophyta</taxon>
        <taxon>Tracheophyta</taxon>
        <taxon>Spermatophyta</taxon>
        <taxon>Magnoliopsida</taxon>
        <taxon>eudicotyledons</taxon>
        <taxon>Gunneridae</taxon>
        <taxon>Pentapetalae</taxon>
        <taxon>rosids</taxon>
        <taxon>malvids</taxon>
        <taxon>Myrtales</taxon>
        <taxon>Melastomataceae</taxon>
        <taxon>Melastomatoideae</taxon>
        <taxon>Melastomateae</taxon>
        <taxon>Melastoma</taxon>
    </lineage>
</organism>
<sequence length="127" mass="13613">MLVLVRGDAGAAEEGRTSQSSKWISAHEKKRSKGQEGSLLGAWRLLLANRKQLEPTEAPIGGDLSPSLLLRRESITAAEKGSRWLVAAAVGDAGVVVGGSCHCRRVQKSRSPPPSEDSSKTAELPWW</sequence>
<dbReference type="Proteomes" id="UP001057402">
    <property type="component" value="Chromosome 2"/>
</dbReference>
<evidence type="ECO:0000313" key="2">
    <source>
        <dbReference type="Proteomes" id="UP001057402"/>
    </source>
</evidence>
<reference evidence="2" key="1">
    <citation type="journal article" date="2023" name="Front. Plant Sci.">
        <title>Chromosomal-level genome assembly of Melastoma candidum provides insights into trichome evolution.</title>
        <authorList>
            <person name="Zhong Y."/>
            <person name="Wu W."/>
            <person name="Sun C."/>
            <person name="Zou P."/>
            <person name="Liu Y."/>
            <person name="Dai S."/>
            <person name="Zhou R."/>
        </authorList>
    </citation>
    <scope>NUCLEOTIDE SEQUENCE [LARGE SCALE GENOMIC DNA]</scope>
</reference>
<accession>A0ACB9S1J8</accession>
<dbReference type="EMBL" id="CM042881">
    <property type="protein sequence ID" value="KAI4384830.1"/>
    <property type="molecule type" value="Genomic_DNA"/>
</dbReference>
<proteinExistence type="predicted"/>
<name>A0ACB9S1J8_9MYRT</name>
<gene>
    <name evidence="1" type="ORF">MLD38_002932</name>
</gene>